<dbReference type="RefSeq" id="WP_191176348.1">
    <property type="nucleotide sequence ID" value="NZ_JACWMW010000003.1"/>
</dbReference>
<dbReference type="InterPro" id="IPR003594">
    <property type="entry name" value="HATPase_dom"/>
</dbReference>
<comment type="caution">
    <text evidence="7">The sequence shown here is derived from an EMBL/GenBank/DDBJ whole genome shotgun (WGS) entry which is preliminary data.</text>
</comment>
<evidence type="ECO:0000256" key="2">
    <source>
        <dbReference type="ARBA" id="ARBA00012438"/>
    </source>
</evidence>
<feature type="domain" description="Histidine kinase" evidence="6">
    <location>
        <begin position="198"/>
        <end position="441"/>
    </location>
</feature>
<dbReference type="Gene3D" id="3.30.565.10">
    <property type="entry name" value="Histidine kinase-like ATPase, C-terminal domain"/>
    <property type="match status" value="1"/>
</dbReference>
<evidence type="ECO:0000256" key="3">
    <source>
        <dbReference type="ARBA" id="ARBA00022553"/>
    </source>
</evidence>
<dbReference type="PANTHER" id="PTHR43065">
    <property type="entry name" value="SENSOR HISTIDINE KINASE"/>
    <property type="match status" value="1"/>
</dbReference>
<evidence type="ECO:0000256" key="1">
    <source>
        <dbReference type="ARBA" id="ARBA00000085"/>
    </source>
</evidence>
<dbReference type="Gene3D" id="1.10.287.130">
    <property type="match status" value="1"/>
</dbReference>
<dbReference type="InterPro" id="IPR036097">
    <property type="entry name" value="HisK_dim/P_sf"/>
</dbReference>
<keyword evidence="8" id="KW-1185">Reference proteome</keyword>
<keyword evidence="4" id="KW-0175">Coiled coil</keyword>
<reference evidence="7 8" key="1">
    <citation type="submission" date="2020-09" db="EMBL/GenBank/DDBJ databases">
        <title>Novel species of Mucilaginibacter isolated from a glacier on the Tibetan Plateau.</title>
        <authorList>
            <person name="Liu Q."/>
            <person name="Xin Y.-H."/>
        </authorList>
    </citation>
    <scope>NUCLEOTIDE SEQUENCE [LARGE SCALE GENOMIC DNA]</scope>
    <source>
        <strain evidence="7 8">CGMCC 1.13878</strain>
    </source>
</reference>
<dbReference type="PROSITE" id="PS50109">
    <property type="entry name" value="HIS_KIN"/>
    <property type="match status" value="1"/>
</dbReference>
<name>A0ABR7X7E3_9SPHI</name>
<keyword evidence="5" id="KW-0472">Membrane</keyword>
<organism evidence="7 8">
    <name type="scientific">Mucilaginibacter rigui</name>
    <dbReference type="NCBI Taxonomy" id="534635"/>
    <lineage>
        <taxon>Bacteria</taxon>
        <taxon>Pseudomonadati</taxon>
        <taxon>Bacteroidota</taxon>
        <taxon>Sphingobacteriia</taxon>
        <taxon>Sphingobacteriales</taxon>
        <taxon>Sphingobacteriaceae</taxon>
        <taxon>Mucilaginibacter</taxon>
    </lineage>
</organism>
<sequence length="441" mass="49209">MTFFTYAALFLLAIRLRRAIKLSPITAKWNAPLYGIALSTIGIAFLLDDLLPNDEIEGLIIALLLLGVVEFLKREPDFKRFHVLINAHYPIIAAAILSNIVALISIKFYKKYDDYFQAAQLAAFGWIFLRVATSKKQQSELKRISERKDELELLVAQRTAEITKQRNELQETVKELQATQAQLIQQEKLASLGELTAGIAHEIQNPLNFVNNFSEVSMELIEEMEEEMAKGDMEEATAIANDIKQNLEKIRHHGKRADGIVKGMLQHSRASSNVKEPTNLNTIADEYFRLAYHGLRAKDKSFNADLVTNFDPDLPSINIVSQDVGRVLLNMFTNAFYAVHQKQKTIGGDFKPRVEVSTRTIKTPKGSDVEIIVKDNGSGIPDAIKDKIMQPFFTTKPAGEGTGLGLSLSYDIIVKAHKGHININSKEGEGSEFVVTLPVAS</sequence>
<evidence type="ECO:0000256" key="5">
    <source>
        <dbReference type="SAM" id="Phobius"/>
    </source>
</evidence>
<keyword evidence="5" id="KW-1133">Transmembrane helix</keyword>
<evidence type="ECO:0000259" key="6">
    <source>
        <dbReference type="PROSITE" id="PS50109"/>
    </source>
</evidence>
<feature type="transmembrane region" description="Helical" evidence="5">
    <location>
        <begin position="84"/>
        <end position="109"/>
    </location>
</feature>
<dbReference type="PANTHER" id="PTHR43065:SF42">
    <property type="entry name" value="TWO-COMPONENT SENSOR PPRA"/>
    <property type="match status" value="1"/>
</dbReference>
<dbReference type="Pfam" id="PF00512">
    <property type="entry name" value="HisKA"/>
    <property type="match status" value="1"/>
</dbReference>
<dbReference type="Proteomes" id="UP000618754">
    <property type="component" value="Unassembled WGS sequence"/>
</dbReference>
<evidence type="ECO:0000256" key="4">
    <source>
        <dbReference type="SAM" id="Coils"/>
    </source>
</evidence>
<dbReference type="InterPro" id="IPR004358">
    <property type="entry name" value="Sig_transdc_His_kin-like_C"/>
</dbReference>
<dbReference type="SUPFAM" id="SSF55874">
    <property type="entry name" value="ATPase domain of HSP90 chaperone/DNA topoisomerase II/histidine kinase"/>
    <property type="match status" value="1"/>
</dbReference>
<protein>
    <recommendedName>
        <fullName evidence="2">histidine kinase</fullName>
        <ecNumber evidence="2">2.7.13.3</ecNumber>
    </recommendedName>
</protein>
<evidence type="ECO:0000313" key="8">
    <source>
        <dbReference type="Proteomes" id="UP000618754"/>
    </source>
</evidence>
<keyword evidence="3" id="KW-0597">Phosphoprotein</keyword>
<proteinExistence type="predicted"/>
<dbReference type="InterPro" id="IPR005467">
    <property type="entry name" value="His_kinase_dom"/>
</dbReference>
<feature type="transmembrane region" description="Helical" evidence="5">
    <location>
        <begin position="56"/>
        <end position="72"/>
    </location>
</feature>
<keyword evidence="7" id="KW-0808">Transferase</keyword>
<dbReference type="EC" id="2.7.13.3" evidence="2"/>
<dbReference type="SUPFAM" id="SSF47384">
    <property type="entry name" value="Homodimeric domain of signal transducing histidine kinase"/>
    <property type="match status" value="1"/>
</dbReference>
<gene>
    <name evidence="7" type="ORF">IDJ75_14545</name>
</gene>
<dbReference type="SMART" id="SM00388">
    <property type="entry name" value="HisKA"/>
    <property type="match status" value="1"/>
</dbReference>
<evidence type="ECO:0000313" key="7">
    <source>
        <dbReference type="EMBL" id="MBD1386502.1"/>
    </source>
</evidence>
<dbReference type="Pfam" id="PF02518">
    <property type="entry name" value="HATPase_c"/>
    <property type="match status" value="1"/>
</dbReference>
<accession>A0ABR7X7E3</accession>
<dbReference type="GO" id="GO:0016301">
    <property type="term" value="F:kinase activity"/>
    <property type="evidence" value="ECO:0007669"/>
    <property type="project" value="UniProtKB-KW"/>
</dbReference>
<dbReference type="InterPro" id="IPR036890">
    <property type="entry name" value="HATPase_C_sf"/>
</dbReference>
<keyword evidence="5" id="KW-0812">Transmembrane</keyword>
<feature type="coiled-coil region" evidence="4">
    <location>
        <begin position="134"/>
        <end position="189"/>
    </location>
</feature>
<feature type="transmembrane region" description="Helical" evidence="5">
    <location>
        <begin position="115"/>
        <end position="133"/>
    </location>
</feature>
<dbReference type="SMART" id="SM00387">
    <property type="entry name" value="HATPase_c"/>
    <property type="match status" value="1"/>
</dbReference>
<dbReference type="InterPro" id="IPR003661">
    <property type="entry name" value="HisK_dim/P_dom"/>
</dbReference>
<comment type="catalytic activity">
    <reaction evidence="1">
        <text>ATP + protein L-histidine = ADP + protein N-phospho-L-histidine.</text>
        <dbReference type="EC" id="2.7.13.3"/>
    </reaction>
</comment>
<keyword evidence="7" id="KW-0418">Kinase</keyword>
<dbReference type="EMBL" id="JACWMW010000003">
    <property type="protein sequence ID" value="MBD1386502.1"/>
    <property type="molecule type" value="Genomic_DNA"/>
</dbReference>
<dbReference type="CDD" id="cd00082">
    <property type="entry name" value="HisKA"/>
    <property type="match status" value="1"/>
</dbReference>
<dbReference type="PRINTS" id="PR00344">
    <property type="entry name" value="BCTRLSENSOR"/>
</dbReference>